<keyword evidence="1" id="KW-0808">Transferase</keyword>
<comment type="caution">
    <text evidence="4">The sequence shown here is derived from an EMBL/GenBank/DDBJ whole genome shotgun (WGS) entry which is preliminary data.</text>
</comment>
<evidence type="ECO:0000259" key="3">
    <source>
        <dbReference type="PROSITE" id="PS51186"/>
    </source>
</evidence>
<protein>
    <submittedName>
        <fullName evidence="4">GNAT family N-acetyltransferase</fullName>
    </submittedName>
</protein>
<evidence type="ECO:0000256" key="2">
    <source>
        <dbReference type="ARBA" id="ARBA00023315"/>
    </source>
</evidence>
<organism evidence="4 5">
    <name type="scientific">Mesobacillus boroniphilus</name>
    <dbReference type="NCBI Taxonomy" id="308892"/>
    <lineage>
        <taxon>Bacteria</taxon>
        <taxon>Bacillati</taxon>
        <taxon>Bacillota</taxon>
        <taxon>Bacilli</taxon>
        <taxon>Bacillales</taxon>
        <taxon>Bacillaceae</taxon>
        <taxon>Mesobacillus</taxon>
    </lineage>
</organism>
<accession>A0A944CNW0</accession>
<dbReference type="InterPro" id="IPR016181">
    <property type="entry name" value="Acyl_CoA_acyltransferase"/>
</dbReference>
<dbReference type="EMBL" id="QTKX01000003">
    <property type="protein sequence ID" value="MBS8266449.1"/>
    <property type="molecule type" value="Genomic_DNA"/>
</dbReference>
<dbReference type="Pfam" id="PF00583">
    <property type="entry name" value="Acetyltransf_1"/>
    <property type="match status" value="1"/>
</dbReference>
<dbReference type="GO" id="GO:0016747">
    <property type="term" value="F:acyltransferase activity, transferring groups other than amino-acyl groups"/>
    <property type="evidence" value="ECO:0007669"/>
    <property type="project" value="InterPro"/>
</dbReference>
<feature type="domain" description="N-acetyltransferase" evidence="3">
    <location>
        <begin position="151"/>
        <end position="302"/>
    </location>
</feature>
<dbReference type="InterPro" id="IPR050680">
    <property type="entry name" value="YpeA/RimI_acetyltransf"/>
</dbReference>
<reference evidence="4 5" key="1">
    <citation type="journal article" date="2021" name="Microorganisms">
        <title>Bacterial Dimethylsulfoniopropionate Biosynthesis in the East China Sea.</title>
        <authorList>
            <person name="Liu J."/>
            <person name="Zhang Y."/>
            <person name="Liu J."/>
            <person name="Zhong H."/>
            <person name="Williams B.T."/>
            <person name="Zheng Y."/>
            <person name="Curson A.R.J."/>
            <person name="Sun C."/>
            <person name="Sun H."/>
            <person name="Song D."/>
            <person name="Wagner Mackenzie B."/>
            <person name="Bermejo Martinez A."/>
            <person name="Todd J.D."/>
            <person name="Zhang X.H."/>
        </authorList>
    </citation>
    <scope>NUCLEOTIDE SEQUENCE [LARGE SCALE GENOMIC DNA]</scope>
    <source>
        <strain evidence="4 5">ESS08</strain>
    </source>
</reference>
<dbReference type="InterPro" id="IPR000182">
    <property type="entry name" value="GNAT_dom"/>
</dbReference>
<dbReference type="Gene3D" id="3.40.630.30">
    <property type="match status" value="1"/>
</dbReference>
<keyword evidence="2" id="KW-0012">Acyltransferase</keyword>
<evidence type="ECO:0000256" key="1">
    <source>
        <dbReference type="ARBA" id="ARBA00022679"/>
    </source>
</evidence>
<dbReference type="Proteomes" id="UP000761411">
    <property type="component" value="Unassembled WGS sequence"/>
</dbReference>
<dbReference type="PANTHER" id="PTHR43420">
    <property type="entry name" value="ACETYLTRANSFERASE"/>
    <property type="match status" value="1"/>
</dbReference>
<gene>
    <name evidence="4" type="ORF">DYI25_18675</name>
</gene>
<evidence type="ECO:0000313" key="5">
    <source>
        <dbReference type="Proteomes" id="UP000761411"/>
    </source>
</evidence>
<name>A0A944CNW0_9BACI</name>
<proteinExistence type="predicted"/>
<sequence>MKVEALKTEQLGDFRAYCKKHRKELDDSFLYDEDLQNFKIDGENPTYILTDVSGNIKGAASLILNDYHRKGKRARFRIFHCEFHDDQFYKQLYEEILKHTNSLDHVFLFVPLLNQKLQDVMVKLKFDVERYTFLLVREDIEVRDPAIPQGFEIRSFRPGVDENAWCMVRNGAFSKLKGSETPITPEMVAKMPVESDYLDGGMMILYENETPVGVVRGSDDEYEDSPIMNIGPLAILPEYQGKGLGRVLLRAALKFSKEKGYKRCVLCVNADNEQAKALYLKEGFEQTEGVVCYRYELMQNEK</sequence>
<keyword evidence="5" id="KW-1185">Reference proteome</keyword>
<evidence type="ECO:0000313" key="4">
    <source>
        <dbReference type="EMBL" id="MBS8266449.1"/>
    </source>
</evidence>
<dbReference type="CDD" id="cd04301">
    <property type="entry name" value="NAT_SF"/>
    <property type="match status" value="1"/>
</dbReference>
<dbReference type="SUPFAM" id="SSF55729">
    <property type="entry name" value="Acyl-CoA N-acyltransferases (Nat)"/>
    <property type="match status" value="1"/>
</dbReference>
<dbReference type="AlphaFoldDB" id="A0A944CNW0"/>
<dbReference type="PROSITE" id="PS51186">
    <property type="entry name" value="GNAT"/>
    <property type="match status" value="1"/>
</dbReference>
<dbReference type="RefSeq" id="WP_213371766.1">
    <property type="nucleotide sequence ID" value="NZ_QTKX01000003.1"/>
</dbReference>